<proteinExistence type="predicted"/>
<keyword evidence="4" id="KW-1185">Reference proteome</keyword>
<name>A0A427MEN3_9HYPH</name>
<dbReference type="EMBL" id="RJJT01000020">
    <property type="protein sequence ID" value="RSB66387.1"/>
    <property type="molecule type" value="Genomic_DNA"/>
</dbReference>
<comment type="caution">
    <text evidence="2">The sequence shown here is derived from an EMBL/GenBank/DDBJ whole genome shotgun (WGS) entry which is preliminary data.</text>
</comment>
<evidence type="ECO:0008006" key="5">
    <source>
        <dbReference type="Google" id="ProtNLM"/>
    </source>
</evidence>
<evidence type="ECO:0000313" key="2">
    <source>
        <dbReference type="EMBL" id="RSB66387.1"/>
    </source>
</evidence>
<reference evidence="1 4" key="2">
    <citation type="submission" date="2020-08" db="EMBL/GenBank/DDBJ databases">
        <title>Genomic Encyclopedia of Type Strains, Phase III (KMG-III): the genomes of soil and plant-associated and newly described type strains.</title>
        <authorList>
            <person name="Whitman W."/>
        </authorList>
    </citation>
    <scope>NUCLEOTIDE SEQUENCE [LARGE SCALE GENOMIC DNA]</scope>
    <source>
        <strain evidence="1 4">CECT 4113</strain>
    </source>
</reference>
<dbReference type="Proteomes" id="UP000277279">
    <property type="component" value="Unassembled WGS sequence"/>
</dbReference>
<protein>
    <recommendedName>
        <fullName evidence="5">DUF4304 domain-containing protein</fullName>
    </recommendedName>
</protein>
<evidence type="ECO:0000313" key="1">
    <source>
        <dbReference type="EMBL" id="MBB3137496.1"/>
    </source>
</evidence>
<dbReference type="EMBL" id="JACHXH010000022">
    <property type="protein sequence ID" value="MBB3137496.1"/>
    <property type="molecule type" value="Genomic_DNA"/>
</dbReference>
<dbReference type="RefSeq" id="WP_125848350.1">
    <property type="nucleotide sequence ID" value="NZ_JACHXH010000022.1"/>
</dbReference>
<evidence type="ECO:0000313" key="3">
    <source>
        <dbReference type="Proteomes" id="UP000277279"/>
    </source>
</evidence>
<accession>A0A427MEN3</accession>
<sequence>MRDYVKSRDFHRHMRSLLASRFQELGWKSQTGKCSFARGRRVCWLQISQHSNSVLGSKFTINMTQGSGPAGDTRILRRLNEEDRAIGKDLEERIIARLPRPDPDPEVEVVGEDGGTLLVKLGDLVRANPKQWDAPSDVWLPYFSKSDLDDWAAFLLPRLDRLTASSSSEMTDPLLWVQRLRRLTGLFRSR</sequence>
<organism evidence="2 3">
    <name type="scientific">Rhizobium pisi</name>
    <dbReference type="NCBI Taxonomy" id="574561"/>
    <lineage>
        <taxon>Bacteria</taxon>
        <taxon>Pseudomonadati</taxon>
        <taxon>Pseudomonadota</taxon>
        <taxon>Alphaproteobacteria</taxon>
        <taxon>Hyphomicrobiales</taxon>
        <taxon>Rhizobiaceae</taxon>
        <taxon>Rhizobium/Agrobacterium group</taxon>
        <taxon>Rhizobium</taxon>
    </lineage>
</organism>
<reference evidence="2 3" key="1">
    <citation type="submission" date="2018-11" db="EMBL/GenBank/DDBJ databases">
        <authorList>
            <person name="Huo Y."/>
        </authorList>
    </citation>
    <scope>NUCLEOTIDE SEQUENCE [LARGE SCALE GENOMIC DNA]</scope>
    <source>
        <strain evidence="2 3">DSM 30132</strain>
    </source>
</reference>
<gene>
    <name evidence="2" type="ORF">EFD55_24780</name>
    <name evidence="1" type="ORF">FHS26_005258</name>
</gene>
<dbReference type="OrthoDB" id="8354778at2"/>
<dbReference type="AlphaFoldDB" id="A0A427MEN3"/>
<evidence type="ECO:0000313" key="4">
    <source>
        <dbReference type="Proteomes" id="UP000518315"/>
    </source>
</evidence>
<dbReference type="Proteomes" id="UP000518315">
    <property type="component" value="Unassembled WGS sequence"/>
</dbReference>